<dbReference type="NCBIfam" id="NF038131">
    <property type="entry name" value="choice_anch_K"/>
    <property type="match status" value="1"/>
</dbReference>
<organism evidence="1 2">
    <name type="scientific">Nitrosospira briensis</name>
    <dbReference type="NCBI Taxonomy" id="35799"/>
    <lineage>
        <taxon>Bacteria</taxon>
        <taxon>Pseudomonadati</taxon>
        <taxon>Pseudomonadota</taxon>
        <taxon>Betaproteobacteria</taxon>
        <taxon>Nitrosomonadales</taxon>
        <taxon>Nitrosomonadaceae</taxon>
        <taxon>Nitrosospira</taxon>
    </lineage>
</organism>
<dbReference type="AlphaFoldDB" id="A0A1I4YPH6"/>
<accession>A0A1I4YPH6</accession>
<keyword evidence="2" id="KW-1185">Reference proteome</keyword>
<dbReference type="Proteomes" id="UP000183107">
    <property type="component" value="Unassembled WGS sequence"/>
</dbReference>
<dbReference type="InterPro" id="IPR047995">
    <property type="entry name" value="Choice_anch_K"/>
</dbReference>
<proteinExistence type="predicted"/>
<dbReference type="OrthoDB" id="9182809at2"/>
<name>A0A1I4YPH6_9PROT</name>
<gene>
    <name evidence="1" type="ORF">SAMN05216386_0812</name>
</gene>
<sequence length="124" mass="13043">MVSVPWTLPGASFDATPGTPFTLGCLTFHNGEILSGTGADSVNFRLAINFDNVPEKNLVLETPFHLTNTPNVDDPVAAADFVSIGNFNFTFNVFEGNTASVDILATLSTGLTATMAQVCLLNGC</sequence>
<dbReference type="RefSeq" id="WP_074794903.1">
    <property type="nucleotide sequence ID" value="NZ_FOVJ01000001.1"/>
</dbReference>
<dbReference type="EMBL" id="FOVJ01000001">
    <property type="protein sequence ID" value="SFN39916.1"/>
    <property type="molecule type" value="Genomic_DNA"/>
</dbReference>
<evidence type="ECO:0000313" key="1">
    <source>
        <dbReference type="EMBL" id="SFN39916.1"/>
    </source>
</evidence>
<evidence type="ECO:0000313" key="2">
    <source>
        <dbReference type="Proteomes" id="UP000183107"/>
    </source>
</evidence>
<reference evidence="2" key="1">
    <citation type="submission" date="2016-10" db="EMBL/GenBank/DDBJ databases">
        <authorList>
            <person name="Varghese N."/>
        </authorList>
    </citation>
    <scope>NUCLEOTIDE SEQUENCE [LARGE SCALE GENOMIC DNA]</scope>
    <source>
        <strain evidence="2">Nsp8</strain>
    </source>
</reference>
<protein>
    <submittedName>
        <fullName evidence="1">Uncharacterized protein</fullName>
    </submittedName>
</protein>